<keyword evidence="4" id="KW-1185">Reference proteome</keyword>
<dbReference type="RefSeq" id="WP_367918273.1">
    <property type="nucleotide sequence ID" value="NZ_BAABAC010000009.1"/>
</dbReference>
<dbReference type="EMBL" id="JBHTLX010000029">
    <property type="protein sequence ID" value="MFD1250829.1"/>
    <property type="molecule type" value="Genomic_DNA"/>
</dbReference>
<organism evidence="3 4">
    <name type="scientific">Nocardioides ginsengisoli</name>
    <dbReference type="NCBI Taxonomy" id="363868"/>
    <lineage>
        <taxon>Bacteria</taxon>
        <taxon>Bacillati</taxon>
        <taxon>Actinomycetota</taxon>
        <taxon>Actinomycetes</taxon>
        <taxon>Propionibacteriales</taxon>
        <taxon>Nocardioidaceae</taxon>
        <taxon>Nocardioides</taxon>
    </lineage>
</organism>
<name>A0ABW3W8W2_9ACTN</name>
<dbReference type="InterPro" id="IPR046266">
    <property type="entry name" value="DUF6299"/>
</dbReference>
<feature type="domain" description="DUF6299" evidence="2">
    <location>
        <begin position="161"/>
        <end position="241"/>
    </location>
</feature>
<evidence type="ECO:0000256" key="1">
    <source>
        <dbReference type="SAM" id="SignalP"/>
    </source>
</evidence>
<evidence type="ECO:0000313" key="3">
    <source>
        <dbReference type="EMBL" id="MFD1250829.1"/>
    </source>
</evidence>
<gene>
    <name evidence="3" type="ORF">ACFQ3F_23770</name>
</gene>
<protein>
    <submittedName>
        <fullName evidence="3">DUF6299 family protein</fullName>
    </submittedName>
</protein>
<evidence type="ECO:0000259" key="2">
    <source>
        <dbReference type="Pfam" id="PF19816"/>
    </source>
</evidence>
<dbReference type="Proteomes" id="UP001597229">
    <property type="component" value="Unassembled WGS sequence"/>
</dbReference>
<dbReference type="Pfam" id="PF19816">
    <property type="entry name" value="DUF6299"/>
    <property type="match status" value="1"/>
</dbReference>
<reference evidence="4" key="1">
    <citation type="journal article" date="2019" name="Int. J. Syst. Evol. Microbiol.">
        <title>The Global Catalogue of Microorganisms (GCM) 10K type strain sequencing project: providing services to taxonomists for standard genome sequencing and annotation.</title>
        <authorList>
            <consortium name="The Broad Institute Genomics Platform"/>
            <consortium name="The Broad Institute Genome Sequencing Center for Infectious Disease"/>
            <person name="Wu L."/>
            <person name="Ma J."/>
        </authorList>
    </citation>
    <scope>NUCLEOTIDE SEQUENCE [LARGE SCALE GENOMIC DNA]</scope>
    <source>
        <strain evidence="4">CCUG 52478</strain>
    </source>
</reference>
<sequence>MRTPRLAAFFALPLAMLGLAAPASAAPPSNDGYGGRVTVGALPFSVTQDTTEATTDADDAELNATCGAPATDASVWYEVTATTDGALVADVSGSGYSAGVLVGTGGPGSFETVSCGPGATAWDATAGTTYAILVIDDQQDGGGNGGTLALTVDNVPPPPTISVTVNHNARFTKAGDVIVSGTVTCTGQVDFAFLDATVTQRVGRLKITGSGETDVLCDGSVQPWSMTITADNGLFRGGKAASITFATACGVFTCGDGFDQSTIKLSGGK</sequence>
<evidence type="ECO:0000313" key="4">
    <source>
        <dbReference type="Proteomes" id="UP001597229"/>
    </source>
</evidence>
<keyword evidence="1" id="KW-0732">Signal</keyword>
<accession>A0ABW3W8W2</accession>
<feature type="signal peptide" evidence="1">
    <location>
        <begin position="1"/>
        <end position="25"/>
    </location>
</feature>
<proteinExistence type="predicted"/>
<feature type="chain" id="PRO_5045851129" evidence="1">
    <location>
        <begin position="26"/>
        <end position="269"/>
    </location>
</feature>
<comment type="caution">
    <text evidence="3">The sequence shown here is derived from an EMBL/GenBank/DDBJ whole genome shotgun (WGS) entry which is preliminary data.</text>
</comment>